<gene>
    <name evidence="1" type="ORF">JOC94_004723</name>
</gene>
<sequence>MENKVGYVRYNFFTPSPVIRDLDYLQEMLVDKSRQDHLRDHYKKGERIANLIEEEKKYCLSLPEQEYSVFKKESVTANKYGEIQMDGHRIHIPEVDWRAYDSLQPAVPVPGQEGDLPY</sequence>
<organism evidence="1 2">
    <name type="scientific">Siminovitchia thermophila</name>
    <dbReference type="NCBI Taxonomy" id="1245522"/>
    <lineage>
        <taxon>Bacteria</taxon>
        <taxon>Bacillati</taxon>
        <taxon>Bacillota</taxon>
        <taxon>Bacilli</taxon>
        <taxon>Bacillales</taxon>
        <taxon>Bacillaceae</taxon>
        <taxon>Siminovitchia</taxon>
    </lineage>
</organism>
<dbReference type="EMBL" id="JAFBFH010000070">
    <property type="protein sequence ID" value="MBM7717692.1"/>
    <property type="molecule type" value="Genomic_DNA"/>
</dbReference>
<accession>A0ABS2RDG5</accession>
<reference evidence="1 2" key="1">
    <citation type="submission" date="2021-01" db="EMBL/GenBank/DDBJ databases">
        <title>Genomic Encyclopedia of Type Strains, Phase IV (KMG-IV): sequencing the most valuable type-strain genomes for metagenomic binning, comparative biology and taxonomic classification.</title>
        <authorList>
            <person name="Goeker M."/>
        </authorList>
    </citation>
    <scope>NUCLEOTIDE SEQUENCE [LARGE SCALE GENOMIC DNA]</scope>
    <source>
        <strain evidence="1 2">DSM 105453</strain>
    </source>
</reference>
<name>A0ABS2RDG5_9BACI</name>
<evidence type="ECO:0000313" key="2">
    <source>
        <dbReference type="Proteomes" id="UP000823485"/>
    </source>
</evidence>
<keyword evidence="2" id="KW-1185">Reference proteome</keyword>
<proteinExistence type="predicted"/>
<comment type="caution">
    <text evidence="1">The sequence shown here is derived from an EMBL/GenBank/DDBJ whole genome shotgun (WGS) entry which is preliminary data.</text>
</comment>
<dbReference type="Proteomes" id="UP000823485">
    <property type="component" value="Unassembled WGS sequence"/>
</dbReference>
<dbReference type="RefSeq" id="WP_077110245.1">
    <property type="nucleotide sequence ID" value="NZ_JAFBFH010000070.1"/>
</dbReference>
<evidence type="ECO:0000313" key="1">
    <source>
        <dbReference type="EMBL" id="MBM7717692.1"/>
    </source>
</evidence>
<protein>
    <submittedName>
        <fullName evidence="1">Radical SAM superfamily enzyme YgiQ (UPF0313 family)</fullName>
    </submittedName>
</protein>